<evidence type="ECO:0000313" key="6">
    <source>
        <dbReference type="EMBL" id="MFD2672570.1"/>
    </source>
</evidence>
<dbReference type="EMBL" id="JBHUMM010000042">
    <property type="protein sequence ID" value="MFD2672570.1"/>
    <property type="molecule type" value="Genomic_DNA"/>
</dbReference>
<keyword evidence="1" id="KW-0678">Repressor</keyword>
<dbReference type="PRINTS" id="PR00036">
    <property type="entry name" value="HTHLACI"/>
</dbReference>
<accession>A0ABW5RDA0</accession>
<dbReference type="InterPro" id="IPR010982">
    <property type="entry name" value="Lambda_DNA-bd_dom_sf"/>
</dbReference>
<dbReference type="PROSITE" id="PS00356">
    <property type="entry name" value="HTH_LACI_1"/>
    <property type="match status" value="1"/>
</dbReference>
<dbReference type="SUPFAM" id="SSF53822">
    <property type="entry name" value="Periplasmic binding protein-like I"/>
    <property type="match status" value="1"/>
</dbReference>
<dbReference type="PANTHER" id="PTHR30146">
    <property type="entry name" value="LACI-RELATED TRANSCRIPTIONAL REPRESSOR"/>
    <property type="match status" value="1"/>
</dbReference>
<dbReference type="CDD" id="cd01392">
    <property type="entry name" value="HTH_LacI"/>
    <property type="match status" value="1"/>
</dbReference>
<keyword evidence="2" id="KW-0805">Transcription regulation</keyword>
<dbReference type="Pfam" id="PF00532">
    <property type="entry name" value="Peripla_BP_1"/>
    <property type="match status" value="1"/>
</dbReference>
<dbReference type="InterPro" id="IPR000843">
    <property type="entry name" value="HTH_LacI"/>
</dbReference>
<evidence type="ECO:0000313" key="7">
    <source>
        <dbReference type="Proteomes" id="UP001597497"/>
    </source>
</evidence>
<keyword evidence="3 6" id="KW-0238">DNA-binding</keyword>
<evidence type="ECO:0000256" key="2">
    <source>
        <dbReference type="ARBA" id="ARBA00023015"/>
    </source>
</evidence>
<dbReference type="PANTHER" id="PTHR30146:SF148">
    <property type="entry name" value="HTH-TYPE TRANSCRIPTIONAL REPRESSOR PURR-RELATED"/>
    <property type="match status" value="1"/>
</dbReference>
<name>A0ABW5RDA0_9BACL</name>
<dbReference type="InterPro" id="IPR001761">
    <property type="entry name" value="Peripla_BP/Lac1_sug-bd_dom"/>
</dbReference>
<dbReference type="Gene3D" id="1.10.260.40">
    <property type="entry name" value="lambda repressor-like DNA-binding domains"/>
    <property type="match status" value="1"/>
</dbReference>
<evidence type="ECO:0000256" key="4">
    <source>
        <dbReference type="ARBA" id="ARBA00023163"/>
    </source>
</evidence>
<evidence type="ECO:0000256" key="3">
    <source>
        <dbReference type="ARBA" id="ARBA00023125"/>
    </source>
</evidence>
<dbReference type="PROSITE" id="PS50932">
    <property type="entry name" value="HTH_LACI_2"/>
    <property type="match status" value="1"/>
</dbReference>
<feature type="domain" description="HTH lacI-type" evidence="5">
    <location>
        <begin position="3"/>
        <end position="57"/>
    </location>
</feature>
<dbReference type="RefSeq" id="WP_379930134.1">
    <property type="nucleotide sequence ID" value="NZ_JBHUMM010000042.1"/>
</dbReference>
<comment type="caution">
    <text evidence="6">The sequence shown here is derived from an EMBL/GenBank/DDBJ whole genome shotgun (WGS) entry which is preliminary data.</text>
</comment>
<dbReference type="Pfam" id="PF00356">
    <property type="entry name" value="LacI"/>
    <property type="match status" value="1"/>
</dbReference>
<dbReference type="CDD" id="cd06267">
    <property type="entry name" value="PBP1_LacI_sugar_binding-like"/>
    <property type="match status" value="1"/>
</dbReference>
<dbReference type="GO" id="GO:0003677">
    <property type="term" value="F:DNA binding"/>
    <property type="evidence" value="ECO:0007669"/>
    <property type="project" value="UniProtKB-KW"/>
</dbReference>
<dbReference type="Proteomes" id="UP001597497">
    <property type="component" value="Unassembled WGS sequence"/>
</dbReference>
<proteinExistence type="predicted"/>
<sequence>MSVSIKDVATKAGVSTATVSHVINQTRFVSEETKIKVRQAMKELKYRPNSVARSLRSRKSHIIGLLVPIIPSDTSNFFFMSIAQGIEHVLKEHGYNLILSNSNENLQTEIEQLEVFNSQLVDGLIMAPAADNHEQLSEVLGGEYPVVFIDRKPEGFEGDYILADGAHVTYEAVSLLLGKGHKKIGFITGKLDLTTSNERLEGYRKAYQEQGMEIASTWIQEGASSFECGFELAEKLLNEEQVTALLVANNIMSMGAFACLQQMGKKVPQEVAIIGFDDYRWTEITVPPLTMIRQPSFELGQTAAKRLLERINQPDMDVTEIRLKSELIIRGSC</sequence>
<reference evidence="7" key="1">
    <citation type="journal article" date="2019" name="Int. J. Syst. Evol. Microbiol.">
        <title>The Global Catalogue of Microorganisms (GCM) 10K type strain sequencing project: providing services to taxonomists for standard genome sequencing and annotation.</title>
        <authorList>
            <consortium name="The Broad Institute Genomics Platform"/>
            <consortium name="The Broad Institute Genome Sequencing Center for Infectious Disease"/>
            <person name="Wu L."/>
            <person name="Ma J."/>
        </authorList>
    </citation>
    <scope>NUCLEOTIDE SEQUENCE [LARGE SCALE GENOMIC DNA]</scope>
    <source>
        <strain evidence="7">KCTC 33676</strain>
    </source>
</reference>
<dbReference type="SMART" id="SM00354">
    <property type="entry name" value="HTH_LACI"/>
    <property type="match status" value="1"/>
</dbReference>
<protein>
    <submittedName>
        <fullName evidence="6">LacI family DNA-binding transcriptional regulator</fullName>
    </submittedName>
</protein>
<dbReference type="InterPro" id="IPR028082">
    <property type="entry name" value="Peripla_BP_I"/>
</dbReference>
<evidence type="ECO:0000256" key="1">
    <source>
        <dbReference type="ARBA" id="ARBA00022491"/>
    </source>
</evidence>
<dbReference type="Gene3D" id="3.40.50.2300">
    <property type="match status" value="2"/>
</dbReference>
<gene>
    <name evidence="6" type="ORF">ACFSUC_13460</name>
</gene>
<evidence type="ECO:0000259" key="5">
    <source>
        <dbReference type="PROSITE" id="PS50932"/>
    </source>
</evidence>
<keyword evidence="7" id="KW-1185">Reference proteome</keyword>
<organism evidence="6 7">
    <name type="scientific">Marinicrinis sediminis</name>
    <dbReference type="NCBI Taxonomy" id="1652465"/>
    <lineage>
        <taxon>Bacteria</taxon>
        <taxon>Bacillati</taxon>
        <taxon>Bacillota</taxon>
        <taxon>Bacilli</taxon>
        <taxon>Bacillales</taxon>
        <taxon>Paenibacillaceae</taxon>
    </lineage>
</organism>
<keyword evidence="4" id="KW-0804">Transcription</keyword>
<dbReference type="SUPFAM" id="SSF47413">
    <property type="entry name" value="lambda repressor-like DNA-binding domains"/>
    <property type="match status" value="1"/>
</dbReference>